<sequence>MGLQSTRLFSNVMHLSTIALILLSIDNSMATVPSSALVLYTTDTAPLARFRETTRRVTVGSDPQVTVTLEQSWDEYGVAGVLWDSATVLVDYLLKSESAVDLNGKSILELGSGLGLPSIALSLLSSPSRIVASEQPLGLPLLQRNVEVNRANVETLVLDWADPSSSSISSTHFDVILGADLVYKEEAFEPLINTIETLAAPDTVIYFASRIRYPKDRKFYRNLAARGFRVNRLLYDKETDVYVYKMQRE</sequence>
<dbReference type="SUPFAM" id="SSF53335">
    <property type="entry name" value="S-adenosyl-L-methionine-dependent methyltransferases"/>
    <property type="match status" value="1"/>
</dbReference>
<dbReference type="PANTHER" id="PTHR14614:SF132">
    <property type="entry name" value="PROTEIN-LYSINE METHYLTRANSFERASE C42C1.13"/>
    <property type="match status" value="1"/>
</dbReference>
<dbReference type="InterPro" id="IPR029063">
    <property type="entry name" value="SAM-dependent_MTases_sf"/>
</dbReference>
<organism evidence="1 2">
    <name type="scientific">Pristionchus pacificus</name>
    <name type="common">Parasitic nematode worm</name>
    <dbReference type="NCBI Taxonomy" id="54126"/>
    <lineage>
        <taxon>Eukaryota</taxon>
        <taxon>Metazoa</taxon>
        <taxon>Ecdysozoa</taxon>
        <taxon>Nematoda</taxon>
        <taxon>Chromadorea</taxon>
        <taxon>Rhabditida</taxon>
        <taxon>Rhabditina</taxon>
        <taxon>Diplogasteromorpha</taxon>
        <taxon>Diplogasteroidea</taxon>
        <taxon>Neodiplogasteridae</taxon>
        <taxon>Pristionchus</taxon>
    </lineage>
</organism>
<dbReference type="OrthoDB" id="413520at2759"/>
<dbReference type="Gene3D" id="3.40.50.150">
    <property type="entry name" value="Vaccinia Virus protein VP39"/>
    <property type="match status" value="1"/>
</dbReference>
<evidence type="ECO:0000313" key="2">
    <source>
        <dbReference type="Proteomes" id="UP000005239"/>
    </source>
</evidence>
<gene>
    <name evidence="1" type="primary">WBGene00275058</name>
</gene>
<dbReference type="GO" id="GO:0008276">
    <property type="term" value="F:protein methyltransferase activity"/>
    <property type="evidence" value="ECO:0000318"/>
    <property type="project" value="GO_Central"/>
</dbReference>
<dbReference type="InterPro" id="IPR019410">
    <property type="entry name" value="Methyltransf_16"/>
</dbReference>
<name>A0A2A6BQ17_PRIPA</name>
<proteinExistence type="predicted"/>
<dbReference type="EnsemblMetazoa" id="PPA36689.1">
    <property type="protein sequence ID" value="PPA36689.1"/>
    <property type="gene ID" value="WBGene00275058"/>
</dbReference>
<protein>
    <submittedName>
        <fullName evidence="1">Methyltransferase</fullName>
    </submittedName>
</protein>
<reference evidence="2" key="1">
    <citation type="journal article" date="2008" name="Nat. Genet.">
        <title>The Pristionchus pacificus genome provides a unique perspective on nematode lifestyle and parasitism.</title>
        <authorList>
            <person name="Dieterich C."/>
            <person name="Clifton S.W."/>
            <person name="Schuster L.N."/>
            <person name="Chinwalla A."/>
            <person name="Delehaunty K."/>
            <person name="Dinkelacker I."/>
            <person name="Fulton L."/>
            <person name="Fulton R."/>
            <person name="Godfrey J."/>
            <person name="Minx P."/>
            <person name="Mitreva M."/>
            <person name="Roeseler W."/>
            <person name="Tian H."/>
            <person name="Witte H."/>
            <person name="Yang S.P."/>
            <person name="Wilson R.K."/>
            <person name="Sommer R.J."/>
        </authorList>
    </citation>
    <scope>NUCLEOTIDE SEQUENCE [LARGE SCALE GENOMIC DNA]</scope>
    <source>
        <strain evidence="2">PS312</strain>
    </source>
</reference>
<dbReference type="Pfam" id="PF10294">
    <property type="entry name" value="Methyltransf_16"/>
    <property type="match status" value="1"/>
</dbReference>
<accession>A0A2A6BQ17</accession>
<keyword evidence="2" id="KW-1185">Reference proteome</keyword>
<dbReference type="Proteomes" id="UP000005239">
    <property type="component" value="Unassembled WGS sequence"/>
</dbReference>
<evidence type="ECO:0000313" key="1">
    <source>
        <dbReference type="EnsemblMetazoa" id="PPA36689.1"/>
    </source>
</evidence>
<accession>A0A8R1UQT5</accession>
<reference evidence="1" key="2">
    <citation type="submission" date="2022-06" db="UniProtKB">
        <authorList>
            <consortium name="EnsemblMetazoa"/>
        </authorList>
    </citation>
    <scope>IDENTIFICATION</scope>
    <source>
        <strain evidence="1">PS312</strain>
    </source>
</reference>
<dbReference type="AlphaFoldDB" id="A0A2A6BQ17"/>
<dbReference type="PANTHER" id="PTHR14614">
    <property type="entry name" value="HEPATOCELLULAR CARCINOMA-ASSOCIATED ANTIGEN"/>
    <property type="match status" value="1"/>
</dbReference>